<gene>
    <name evidence="1" type="primary">pilM</name>
    <name evidence="1" type="ORF">KHM83_14465</name>
</gene>
<organism evidence="1 2">
    <name type="scientific">Fusibacter paucivorans</name>
    <dbReference type="NCBI Taxonomy" id="76009"/>
    <lineage>
        <taxon>Bacteria</taxon>
        <taxon>Bacillati</taxon>
        <taxon>Bacillota</taxon>
        <taxon>Clostridia</taxon>
        <taxon>Eubacteriales</taxon>
        <taxon>Eubacteriales Family XII. Incertae Sedis</taxon>
        <taxon>Fusibacter</taxon>
    </lineage>
</organism>
<dbReference type="PANTHER" id="PTHR32432:SF3">
    <property type="entry name" value="ETHANOLAMINE UTILIZATION PROTEIN EUTJ"/>
    <property type="match status" value="1"/>
</dbReference>
<dbReference type="EMBL" id="JAHBCL010000027">
    <property type="protein sequence ID" value="MBS7527885.1"/>
    <property type="molecule type" value="Genomic_DNA"/>
</dbReference>
<dbReference type="InterPro" id="IPR050696">
    <property type="entry name" value="FtsA/MreB"/>
</dbReference>
<evidence type="ECO:0000313" key="1">
    <source>
        <dbReference type="EMBL" id="MBS7527885.1"/>
    </source>
</evidence>
<accession>A0ABS5PRT9</accession>
<dbReference type="Gene3D" id="3.30.1490.300">
    <property type="match status" value="1"/>
</dbReference>
<proteinExistence type="predicted"/>
<dbReference type="InterPro" id="IPR043129">
    <property type="entry name" value="ATPase_NBD"/>
</dbReference>
<dbReference type="RefSeq" id="WP_213237747.1">
    <property type="nucleotide sequence ID" value="NZ_JAHBCL010000027.1"/>
</dbReference>
<evidence type="ECO:0000313" key="2">
    <source>
        <dbReference type="Proteomes" id="UP000746471"/>
    </source>
</evidence>
<reference evidence="1 2" key="1">
    <citation type="submission" date="2021-05" db="EMBL/GenBank/DDBJ databases">
        <title>Fusibacter ferrireducens sp. nov., an anaerobic, sulfur- and Fe-reducing bacterium isolated from the mangrove sediment.</title>
        <authorList>
            <person name="Qiu D."/>
        </authorList>
    </citation>
    <scope>NUCLEOTIDE SEQUENCE [LARGE SCALE GENOMIC DNA]</scope>
    <source>
        <strain evidence="1 2">DSM 12116</strain>
    </source>
</reference>
<comment type="caution">
    <text evidence="1">The sequence shown here is derived from an EMBL/GenBank/DDBJ whole genome shotgun (WGS) entry which is preliminary data.</text>
</comment>
<dbReference type="Proteomes" id="UP000746471">
    <property type="component" value="Unassembled WGS sequence"/>
</dbReference>
<dbReference type="SUPFAM" id="SSF53067">
    <property type="entry name" value="Actin-like ATPase domain"/>
    <property type="match status" value="1"/>
</dbReference>
<dbReference type="InterPro" id="IPR005883">
    <property type="entry name" value="PilM"/>
</dbReference>
<dbReference type="PANTHER" id="PTHR32432">
    <property type="entry name" value="CELL DIVISION PROTEIN FTSA-RELATED"/>
    <property type="match status" value="1"/>
</dbReference>
<dbReference type="Pfam" id="PF11104">
    <property type="entry name" value="PilM_2"/>
    <property type="match status" value="1"/>
</dbReference>
<dbReference type="Gene3D" id="3.30.420.40">
    <property type="match status" value="2"/>
</dbReference>
<name>A0ABS5PRT9_9FIRM</name>
<keyword evidence="2" id="KW-1185">Reference proteome</keyword>
<protein>
    <submittedName>
        <fullName evidence="1">Pilus assembly protein PilM</fullName>
    </submittedName>
</protein>
<sequence>MSSEKILALDIGKAYMKIAYQQGDKLKEVFEIETPLGTYFDGRLTNPEPIADALTAALHARKWRVQSLAVSVNTSTCIIRQFQIPFFEGDEEIRGALELQITETLSTILDSHTMSYRIYEQNEETISGILVLMPKDLIDSYVLLAELLDVDPSYMDIHPNAVAKYYQAKLVDVYRAENAILIDFGENATCVTLTRRGRILFNRFVPGGCNMIDEMLERELGLEKSQALECRLGKYEAFGITEEDMRKYVRLSCLRIEDEIRQTLDFFNYNKLEGRIEAIILYGNGAKLDYFFEHLKAEHAIPVSRIEEDGQYLNVLGCLMHETSKRSNNPLLKDIKLPKLKRRSKAAK</sequence>